<reference evidence="2" key="2">
    <citation type="submission" date="2021-12" db="EMBL/GenBank/DDBJ databases">
        <title>Resequencing data analysis of finger millet.</title>
        <authorList>
            <person name="Hatakeyama M."/>
            <person name="Aluri S."/>
            <person name="Balachadran M.T."/>
            <person name="Sivarajan S.R."/>
            <person name="Poveda L."/>
            <person name="Shimizu-Inatsugi R."/>
            <person name="Schlapbach R."/>
            <person name="Sreeman S.M."/>
            <person name="Shimizu K.K."/>
        </authorList>
    </citation>
    <scope>NUCLEOTIDE SEQUENCE</scope>
</reference>
<accession>A0AAV5DE49</accession>
<keyword evidence="3" id="KW-1185">Reference proteome</keyword>
<evidence type="ECO:0000313" key="2">
    <source>
        <dbReference type="EMBL" id="GJN08720.1"/>
    </source>
</evidence>
<sequence length="653" mass="72443">MPLSGSNPLAPILQTVAAFSRRLLIAPDAGRDDHRLRPLLSLSLSPPQPLPPPQPEAVKASREGCEGSATDEGGGRPGNVDAAAHHRSAEELQEGRSTNISAEKQGYEMKRPSVLVLLVFAFAGGNLIVGISYNSRSIKDSSGYGGIELSGRRLKERHTVTIRKTGSLENVTTDDYQPVDPSPSTKASIRPGPIEHGTPILPYIPRYPPPPGHYMDVPPAESPAPPFSQHARVRRLRRVGLATVRAQFGVPEIGAFEVDSVSDQMSGELRNSMAFIYLGASPSPETLRFDTAERQTMPKRYRRDDDEEDDGRGSRDQRHRRHLCIVLDDWSEGYSLYKLDLDDLDGDLDLRADRLPDPPLFRLEIPPDERGRFARFAAVGSRVFAISYMEEDKEAPVLVHDMATGALAVGPATPFDLQDGPELVVARQLYAFDGWKDNRGQAHRSFKALKRHGRRGWVWAGVLGAAPPFDVSRARCHAAHPDGRTVFFSAHGREGGTFSFDAETEEWAWHGEWTLPFDGEADAWVGLCRDHVDEGRVCACDVVDPIGNNGDGGLSQSRSPPAWKLVEEEMTHGRERCLAVRLAHLGDGRFCLVEYMNRRGVPDDVFHEHCLLYVARFRLRYDRNGALHAARRRARCYAVRKKSNTFSFQAFGV</sequence>
<evidence type="ECO:0000313" key="3">
    <source>
        <dbReference type="Proteomes" id="UP001054889"/>
    </source>
</evidence>
<dbReference type="Proteomes" id="UP001054889">
    <property type="component" value="Unassembled WGS sequence"/>
</dbReference>
<evidence type="ECO:0000256" key="1">
    <source>
        <dbReference type="SAM" id="MobiDB-lite"/>
    </source>
</evidence>
<feature type="region of interest" description="Disordered" evidence="1">
    <location>
        <begin position="286"/>
        <end position="318"/>
    </location>
</feature>
<dbReference type="Pfam" id="PF07893">
    <property type="entry name" value="DUF1668"/>
    <property type="match status" value="1"/>
</dbReference>
<organism evidence="2 3">
    <name type="scientific">Eleusine coracana subsp. coracana</name>
    <dbReference type="NCBI Taxonomy" id="191504"/>
    <lineage>
        <taxon>Eukaryota</taxon>
        <taxon>Viridiplantae</taxon>
        <taxon>Streptophyta</taxon>
        <taxon>Embryophyta</taxon>
        <taxon>Tracheophyta</taxon>
        <taxon>Spermatophyta</taxon>
        <taxon>Magnoliopsida</taxon>
        <taxon>Liliopsida</taxon>
        <taxon>Poales</taxon>
        <taxon>Poaceae</taxon>
        <taxon>PACMAD clade</taxon>
        <taxon>Chloridoideae</taxon>
        <taxon>Cynodonteae</taxon>
        <taxon>Eleusininae</taxon>
        <taxon>Eleusine</taxon>
    </lineage>
</organism>
<dbReference type="InterPro" id="IPR012871">
    <property type="entry name" value="DUF1668_ORYSA"/>
</dbReference>
<name>A0AAV5DE49_ELECO</name>
<comment type="caution">
    <text evidence="2">The sequence shown here is derived from an EMBL/GenBank/DDBJ whole genome shotgun (WGS) entry which is preliminary data.</text>
</comment>
<dbReference type="PANTHER" id="PTHR33085:SF139">
    <property type="entry name" value="DUF1618 DOMAIN-CONTAINING PROTEIN"/>
    <property type="match status" value="1"/>
</dbReference>
<dbReference type="AlphaFoldDB" id="A0AAV5DE49"/>
<feature type="compositionally biased region" description="Pro residues" evidence="1">
    <location>
        <begin position="46"/>
        <end position="55"/>
    </location>
</feature>
<protein>
    <submittedName>
        <fullName evidence="2">Uncharacterized protein</fullName>
    </submittedName>
</protein>
<feature type="region of interest" description="Disordered" evidence="1">
    <location>
        <begin position="41"/>
        <end position="99"/>
    </location>
</feature>
<feature type="compositionally biased region" description="Basic and acidic residues" evidence="1">
    <location>
        <begin position="83"/>
        <end position="94"/>
    </location>
</feature>
<reference evidence="2" key="1">
    <citation type="journal article" date="2018" name="DNA Res.">
        <title>Multiple hybrid de novo genome assembly of finger millet, an orphan allotetraploid crop.</title>
        <authorList>
            <person name="Hatakeyama M."/>
            <person name="Aluri S."/>
            <person name="Balachadran M.T."/>
            <person name="Sivarajan S.R."/>
            <person name="Patrignani A."/>
            <person name="Gruter S."/>
            <person name="Poveda L."/>
            <person name="Shimizu-Inatsugi R."/>
            <person name="Baeten J."/>
            <person name="Francoijs K.J."/>
            <person name="Nataraja K.N."/>
            <person name="Reddy Y.A.N."/>
            <person name="Phadnis S."/>
            <person name="Ravikumar R.L."/>
            <person name="Schlapbach R."/>
            <person name="Sreeman S.M."/>
            <person name="Shimizu K.K."/>
        </authorList>
    </citation>
    <scope>NUCLEOTIDE SEQUENCE</scope>
</reference>
<feature type="region of interest" description="Disordered" evidence="1">
    <location>
        <begin position="169"/>
        <end position="195"/>
    </location>
</feature>
<dbReference type="EMBL" id="BQKI01000015">
    <property type="protein sequence ID" value="GJN08720.1"/>
    <property type="molecule type" value="Genomic_DNA"/>
</dbReference>
<proteinExistence type="predicted"/>
<gene>
    <name evidence="2" type="primary">ga26673</name>
    <name evidence="2" type="ORF">PR202_ga26673</name>
</gene>
<dbReference type="PANTHER" id="PTHR33085">
    <property type="entry name" value="OS12G0113100 PROTEIN-RELATED"/>
    <property type="match status" value="1"/>
</dbReference>